<dbReference type="InterPro" id="IPR000242">
    <property type="entry name" value="PTP_cat"/>
</dbReference>
<dbReference type="OrthoDB" id="432447at2759"/>
<proteinExistence type="predicted"/>
<sequence>MSRQDERPDHPIQDLQADVSRIYSAGIGGNKGVYFVVILWAAGQQLRKRLGLPPKDFHITLTRADNHEMDKNIHSLLQYPQSPPSDFLDHLAYTLHIAADHQMERQCCLQLIQTIPDSHRGFIRLGDASLSLSQHKLAMLSYGGAFHLATGQNVKDYCVKKLIQCSYYTEWGCLFMESEREQIPAEIAALLLRPWSDELCEFLSDANVTPTLSVASRQPMFLSSGQRLPRFFRWLIPFYFAIMSTPRTGQDITLLATIGIKHILTLTEEEPLPQSWFDAKDISNTFLPVPNYRPPSIEQMDIIMRLFDDPEKLPLLVHCGGGKGRAGTVAACYLVAYGFGKSHPNQDHPEMTANDAIDTLRSLRPGSIETSQQEAFVSKWCSTIWKRQAVLPDPPSEPPPSPLDVEGVLDCDADLLVLVGLPGAGKSWLAQALMKRDPKNWTCISQDDLRSRASCETAIGRKPSTRRTLLDRCNPSAAERGAWLALASNWAEKPICVWFDYDHKPCVSRAQRRTGHPTLPPGNRVQSAVRQMNKQFERPNVREGFKAIVIIKSFNACQELVVRLSSSVGIFKFPRTPHLIDLGAATSDDLVTDTSAILGHVAITEKVDGANMGFSLSGDRERIIVQNRSHYVNSSTHEQFRKLGYWVDRQREALIRLLGRDEHFPERYVLYGEWMYATHSIPYTNLPDMFLAFDLYDRYLKLFIDRQSLEVLLGPTSIEVVPLVYEGNMPSENGLKKLVLGRSRFWDGMVEGVYVKVEKDGRVTSRGKVVRGDFISGSEHWTKGNLKINGLSMDARDRHQS</sequence>
<name>A0A9P7VS57_9AGAR</name>
<dbReference type="Pfam" id="PF22784">
    <property type="entry name" value="PTP-SAK"/>
    <property type="match status" value="1"/>
</dbReference>
<evidence type="ECO:0008006" key="6">
    <source>
        <dbReference type="Google" id="ProtNLM"/>
    </source>
</evidence>
<dbReference type="SUPFAM" id="SSF52540">
    <property type="entry name" value="P-loop containing nucleoside triphosphate hydrolases"/>
    <property type="match status" value="1"/>
</dbReference>
<organism evidence="4 5">
    <name type="scientific">Guyanagaster necrorhizus</name>
    <dbReference type="NCBI Taxonomy" id="856835"/>
    <lineage>
        <taxon>Eukaryota</taxon>
        <taxon>Fungi</taxon>
        <taxon>Dikarya</taxon>
        <taxon>Basidiomycota</taxon>
        <taxon>Agaricomycotina</taxon>
        <taxon>Agaricomycetes</taxon>
        <taxon>Agaricomycetidae</taxon>
        <taxon>Agaricales</taxon>
        <taxon>Marasmiineae</taxon>
        <taxon>Physalacriaceae</taxon>
        <taxon>Guyanagaster</taxon>
    </lineage>
</organism>
<dbReference type="SUPFAM" id="SSF52799">
    <property type="entry name" value="(Phosphotyrosine protein) phosphatases II"/>
    <property type="match status" value="1"/>
</dbReference>
<feature type="domain" description="Tyrosine specific protein phosphatases" evidence="3">
    <location>
        <begin position="314"/>
        <end position="375"/>
    </location>
</feature>
<dbReference type="PANTHER" id="PTHR43883:SF1">
    <property type="entry name" value="GLUCONOKINASE"/>
    <property type="match status" value="1"/>
</dbReference>
<reference evidence="4" key="1">
    <citation type="submission" date="2020-11" db="EMBL/GenBank/DDBJ databases">
        <title>Adaptations for nitrogen fixation in a non-lichenized fungal sporocarp promotes dispersal by wood-feeding termites.</title>
        <authorList>
            <consortium name="DOE Joint Genome Institute"/>
            <person name="Koch R.A."/>
            <person name="Yoon G."/>
            <person name="Arayal U."/>
            <person name="Lail K."/>
            <person name="Amirebrahimi M."/>
            <person name="Labutti K."/>
            <person name="Lipzen A."/>
            <person name="Riley R."/>
            <person name="Barry K."/>
            <person name="Henrissat B."/>
            <person name="Grigoriev I.V."/>
            <person name="Herr J.R."/>
            <person name="Aime M.C."/>
        </authorList>
    </citation>
    <scope>NUCLEOTIDE SEQUENCE</scope>
    <source>
        <strain evidence="4">MCA 3950</strain>
    </source>
</reference>
<dbReference type="InterPro" id="IPR027417">
    <property type="entry name" value="P-loop_NTPase"/>
</dbReference>
<evidence type="ECO:0000259" key="2">
    <source>
        <dbReference type="PROSITE" id="PS50055"/>
    </source>
</evidence>
<dbReference type="InterPro" id="IPR003595">
    <property type="entry name" value="Tyr_Pase_cat"/>
</dbReference>
<dbReference type="SUPFAM" id="SSF56091">
    <property type="entry name" value="DNA ligase/mRNA capping enzyme, catalytic domain"/>
    <property type="match status" value="1"/>
</dbReference>
<dbReference type="EMBL" id="MU250538">
    <property type="protein sequence ID" value="KAG7444986.1"/>
    <property type="molecule type" value="Genomic_DNA"/>
</dbReference>
<dbReference type="Proteomes" id="UP000812287">
    <property type="component" value="Unassembled WGS sequence"/>
</dbReference>
<keyword evidence="5" id="KW-1185">Reference proteome</keyword>
<gene>
    <name evidence="4" type="ORF">BT62DRAFT_970179</name>
</gene>
<dbReference type="Pfam" id="PF22547">
    <property type="entry name" value="2H-SAK"/>
    <property type="match status" value="1"/>
</dbReference>
<dbReference type="RefSeq" id="XP_043038486.1">
    <property type="nucleotide sequence ID" value="XM_043188974.1"/>
</dbReference>
<dbReference type="PANTHER" id="PTHR43883">
    <property type="entry name" value="SLR0207 PROTEIN"/>
    <property type="match status" value="1"/>
</dbReference>
<dbReference type="InterPro" id="IPR054498">
    <property type="entry name" value="2H-SAK"/>
</dbReference>
<dbReference type="Pfam" id="PF09414">
    <property type="entry name" value="RNA_ligase"/>
    <property type="match status" value="1"/>
</dbReference>
<dbReference type="InterPro" id="IPR021122">
    <property type="entry name" value="RNA_ligase_dom_REL/Rnl2"/>
</dbReference>
<comment type="caution">
    <text evidence="4">The sequence shown here is derived from an EMBL/GenBank/DDBJ whole genome shotgun (WGS) entry which is preliminary data.</text>
</comment>
<evidence type="ECO:0000313" key="5">
    <source>
        <dbReference type="Proteomes" id="UP000812287"/>
    </source>
</evidence>
<keyword evidence="1" id="KW-0378">Hydrolase</keyword>
<dbReference type="Gene3D" id="3.90.190.10">
    <property type="entry name" value="Protein tyrosine phosphatase superfamily"/>
    <property type="match status" value="1"/>
</dbReference>
<accession>A0A9P7VS57</accession>
<evidence type="ECO:0000259" key="3">
    <source>
        <dbReference type="PROSITE" id="PS50056"/>
    </source>
</evidence>
<dbReference type="SMART" id="SM00404">
    <property type="entry name" value="PTPc_motif"/>
    <property type="match status" value="1"/>
</dbReference>
<evidence type="ECO:0000313" key="4">
    <source>
        <dbReference type="EMBL" id="KAG7444986.1"/>
    </source>
</evidence>
<dbReference type="InterPro" id="IPR029021">
    <property type="entry name" value="Prot-tyrosine_phosphatase-like"/>
</dbReference>
<dbReference type="GO" id="GO:0004725">
    <property type="term" value="F:protein tyrosine phosphatase activity"/>
    <property type="evidence" value="ECO:0007669"/>
    <property type="project" value="InterPro"/>
</dbReference>
<dbReference type="PROSITE" id="PS50055">
    <property type="entry name" value="TYR_PHOSPHATASE_PTP"/>
    <property type="match status" value="1"/>
</dbReference>
<dbReference type="InterPro" id="IPR052732">
    <property type="entry name" value="Cell-binding_unc_protein"/>
</dbReference>
<dbReference type="InterPro" id="IPR057023">
    <property type="entry name" value="PTP-SAK"/>
</dbReference>
<dbReference type="CDD" id="cd14504">
    <property type="entry name" value="DUSP23"/>
    <property type="match status" value="1"/>
</dbReference>
<dbReference type="Gene3D" id="3.40.50.300">
    <property type="entry name" value="P-loop containing nucleotide triphosphate hydrolases"/>
    <property type="match status" value="1"/>
</dbReference>
<dbReference type="PROSITE" id="PS50056">
    <property type="entry name" value="TYR_PHOSPHATASE_2"/>
    <property type="match status" value="1"/>
</dbReference>
<dbReference type="GeneID" id="66111271"/>
<dbReference type="AlphaFoldDB" id="A0A9P7VS57"/>
<protein>
    <recommendedName>
        <fullName evidence="6">Tyrosine specific protein phosphatases domain-containing protein</fullName>
    </recommendedName>
</protein>
<evidence type="ECO:0000256" key="1">
    <source>
        <dbReference type="ARBA" id="ARBA00022801"/>
    </source>
</evidence>
<dbReference type="FunFam" id="3.90.190.10:FF:000157">
    <property type="entry name" value="Protein-tyrosine phosphatase"/>
    <property type="match status" value="1"/>
</dbReference>
<feature type="domain" description="Tyrosine-protein phosphatase" evidence="2">
    <location>
        <begin position="275"/>
        <end position="377"/>
    </location>
</feature>
<dbReference type="Gene3D" id="3.30.470.30">
    <property type="entry name" value="DNA ligase/mRNA capping enzyme"/>
    <property type="match status" value="1"/>
</dbReference>
<dbReference type="InterPro" id="IPR000387">
    <property type="entry name" value="Tyr_Pase_dom"/>
</dbReference>